<evidence type="ECO:0000313" key="1">
    <source>
        <dbReference type="EMBL" id="SER33785.1"/>
    </source>
</evidence>
<name>A0A031M6T6_9GAMM</name>
<dbReference type="EMBL" id="FOGN01000001">
    <property type="protein sequence ID" value="SER33785.1"/>
    <property type="molecule type" value="Genomic_DNA"/>
</dbReference>
<dbReference type="AlphaFoldDB" id="A0A031M6T6"/>
<evidence type="ECO:0000313" key="2">
    <source>
        <dbReference type="EMBL" id="SFL82011.1"/>
    </source>
</evidence>
<accession>A0A031M6T6</accession>
<reference evidence="3 4" key="1">
    <citation type="submission" date="2016-10" db="EMBL/GenBank/DDBJ databases">
        <authorList>
            <person name="de Groot N.N."/>
        </authorList>
    </citation>
    <scope>NUCLEOTIDE SEQUENCE [LARGE SCALE GENOMIC DNA]</scope>
    <source>
        <strain evidence="2 3">CGMCC 1.9095</strain>
        <strain evidence="1 4">DSM 22558</strain>
    </source>
</reference>
<dbReference type="Proteomes" id="UP000186599">
    <property type="component" value="Unassembled WGS sequence"/>
</dbReference>
<keyword evidence="3" id="KW-1185">Reference proteome</keyword>
<evidence type="ECO:0008006" key="5">
    <source>
        <dbReference type="Google" id="ProtNLM"/>
    </source>
</evidence>
<organism evidence="2 3">
    <name type="scientific">Halopseudomonas bauzanensis</name>
    <dbReference type="NCBI Taxonomy" id="653930"/>
    <lineage>
        <taxon>Bacteria</taxon>
        <taxon>Pseudomonadati</taxon>
        <taxon>Pseudomonadota</taxon>
        <taxon>Gammaproteobacteria</taxon>
        <taxon>Pseudomonadales</taxon>
        <taxon>Pseudomonadaceae</taxon>
        <taxon>Halopseudomonas</taxon>
    </lineage>
</organism>
<proteinExistence type="predicted"/>
<dbReference type="Proteomes" id="UP000186904">
    <property type="component" value="Unassembled WGS sequence"/>
</dbReference>
<dbReference type="RefSeq" id="WP_036993176.1">
    <property type="nucleotide sequence ID" value="NZ_FOGN01000001.1"/>
</dbReference>
<dbReference type="EMBL" id="FOUA01000001">
    <property type="protein sequence ID" value="SFL82011.1"/>
    <property type="molecule type" value="Genomic_DNA"/>
</dbReference>
<evidence type="ECO:0000313" key="4">
    <source>
        <dbReference type="Proteomes" id="UP000186904"/>
    </source>
</evidence>
<dbReference type="PROSITE" id="PS51257">
    <property type="entry name" value="PROKAR_LIPOPROTEIN"/>
    <property type="match status" value="1"/>
</dbReference>
<sequence length="86" mass="9345">MRFKLVAALFIGILLAGCSSEEDKVRGEFLAGCVQGGASKKVCRCMFDKMVDSLTEQEMIQMNRGGALTPQILDKTVRAGMACRNV</sequence>
<dbReference type="OrthoDB" id="6636552at2"/>
<dbReference type="STRING" id="653930.SAMN05216589_0239"/>
<gene>
    <name evidence="2" type="ORF">SAMN04487855_1385</name>
    <name evidence="1" type="ORF">SAMN05216589_0239</name>
</gene>
<protein>
    <recommendedName>
        <fullName evidence="5">Lipoprotein</fullName>
    </recommendedName>
</protein>
<evidence type="ECO:0000313" key="3">
    <source>
        <dbReference type="Proteomes" id="UP000186599"/>
    </source>
</evidence>